<evidence type="ECO:0000313" key="2">
    <source>
        <dbReference type="Proteomes" id="UP000324222"/>
    </source>
</evidence>
<proteinExistence type="predicted"/>
<dbReference type="EMBL" id="VSRR010027697">
    <property type="protein sequence ID" value="MPC68351.1"/>
    <property type="molecule type" value="Genomic_DNA"/>
</dbReference>
<name>A0A5B7H6P5_PORTR</name>
<reference evidence="1 2" key="1">
    <citation type="submission" date="2019-05" db="EMBL/GenBank/DDBJ databases">
        <title>Another draft genome of Portunus trituberculatus and its Hox gene families provides insights of decapod evolution.</title>
        <authorList>
            <person name="Jeong J.-H."/>
            <person name="Song I."/>
            <person name="Kim S."/>
            <person name="Choi T."/>
            <person name="Kim D."/>
            <person name="Ryu S."/>
            <person name="Kim W."/>
        </authorList>
    </citation>
    <scope>NUCLEOTIDE SEQUENCE [LARGE SCALE GENOMIC DNA]</scope>
    <source>
        <tissue evidence="1">Muscle</tissue>
    </source>
</reference>
<comment type="caution">
    <text evidence="1">The sequence shown here is derived from an EMBL/GenBank/DDBJ whole genome shotgun (WGS) entry which is preliminary data.</text>
</comment>
<gene>
    <name evidence="1" type="ORF">E2C01_062551</name>
</gene>
<keyword evidence="2" id="KW-1185">Reference proteome</keyword>
<accession>A0A5B7H6P5</accession>
<dbReference type="Proteomes" id="UP000324222">
    <property type="component" value="Unassembled WGS sequence"/>
</dbReference>
<evidence type="ECO:0000313" key="1">
    <source>
        <dbReference type="EMBL" id="MPC68351.1"/>
    </source>
</evidence>
<dbReference type="AlphaFoldDB" id="A0A5B7H6P5"/>
<organism evidence="1 2">
    <name type="scientific">Portunus trituberculatus</name>
    <name type="common">Swimming crab</name>
    <name type="synonym">Neptunus trituberculatus</name>
    <dbReference type="NCBI Taxonomy" id="210409"/>
    <lineage>
        <taxon>Eukaryota</taxon>
        <taxon>Metazoa</taxon>
        <taxon>Ecdysozoa</taxon>
        <taxon>Arthropoda</taxon>
        <taxon>Crustacea</taxon>
        <taxon>Multicrustacea</taxon>
        <taxon>Malacostraca</taxon>
        <taxon>Eumalacostraca</taxon>
        <taxon>Eucarida</taxon>
        <taxon>Decapoda</taxon>
        <taxon>Pleocyemata</taxon>
        <taxon>Brachyura</taxon>
        <taxon>Eubrachyura</taxon>
        <taxon>Portunoidea</taxon>
        <taxon>Portunidae</taxon>
        <taxon>Portuninae</taxon>
        <taxon>Portunus</taxon>
    </lineage>
</organism>
<protein>
    <submittedName>
        <fullName evidence="1">Uncharacterized protein</fullName>
    </submittedName>
</protein>
<sequence>MRALTACDTTFNGLEYSIHSDRNDKMIVHTTLDVTALVSDVINLHFLFLIAKVKCSEHQSLDGWYPSISHARQCENQGAIRGISLRTRYDHLTLYIGVVSERKDRSSIITVRMRNEMTVASDIVSYYQQSISENDDTK</sequence>